<evidence type="ECO:0000313" key="1">
    <source>
        <dbReference type="EMBL" id="PLW67820.1"/>
    </source>
</evidence>
<proteinExistence type="predicted"/>
<sequence>MWEATWPNGKGEQSHVSFSVKEHGEGRARQLAVLAREEALETIDGYFWACERGV</sequence>
<dbReference type="Gene3D" id="1.20.5.2050">
    <property type="match status" value="1"/>
</dbReference>
<evidence type="ECO:0000313" key="2">
    <source>
        <dbReference type="Proteomes" id="UP000235005"/>
    </source>
</evidence>
<dbReference type="EMBL" id="PKUS01000023">
    <property type="protein sequence ID" value="PLW67820.1"/>
    <property type="molecule type" value="Genomic_DNA"/>
</dbReference>
<gene>
    <name evidence="1" type="ORF">C0039_15490</name>
</gene>
<comment type="caution">
    <text evidence="1">The sequence shown here is derived from an EMBL/GenBank/DDBJ whole genome shotgun (WGS) entry which is preliminary data.</text>
</comment>
<keyword evidence="2" id="KW-1185">Reference proteome</keyword>
<protein>
    <submittedName>
        <fullName evidence="1">Uncharacterized protein</fullName>
    </submittedName>
</protein>
<dbReference type="OrthoDB" id="154347at2"/>
<name>A0A2N5X000_9GAMM</name>
<accession>A0A2N5X000</accession>
<organism evidence="1 2">
    <name type="scientific">Pseudohalioglobus lutimaris</name>
    <dbReference type="NCBI Taxonomy" id="1737061"/>
    <lineage>
        <taxon>Bacteria</taxon>
        <taxon>Pseudomonadati</taxon>
        <taxon>Pseudomonadota</taxon>
        <taxon>Gammaproteobacteria</taxon>
        <taxon>Cellvibrionales</taxon>
        <taxon>Halieaceae</taxon>
        <taxon>Pseudohalioglobus</taxon>
    </lineage>
</organism>
<reference evidence="1 2" key="1">
    <citation type="submission" date="2018-01" db="EMBL/GenBank/DDBJ databases">
        <title>The draft genome sequence of Halioglobus lutimaris HF004.</title>
        <authorList>
            <person name="Du Z.-J."/>
            <person name="Shi M.-J."/>
        </authorList>
    </citation>
    <scope>NUCLEOTIDE SEQUENCE [LARGE SCALE GENOMIC DNA]</scope>
    <source>
        <strain evidence="1 2">HF004</strain>
    </source>
</reference>
<dbReference type="AlphaFoldDB" id="A0A2N5X000"/>
<dbReference type="Proteomes" id="UP000235005">
    <property type="component" value="Unassembled WGS sequence"/>
</dbReference>